<evidence type="ECO:0000256" key="1">
    <source>
        <dbReference type="ARBA" id="ARBA00006100"/>
    </source>
</evidence>
<dbReference type="InterPro" id="IPR010723">
    <property type="entry name" value="HemN_C"/>
</dbReference>
<dbReference type="EMBL" id="VIAR01000014">
    <property type="protein sequence ID" value="TQD34372.1"/>
    <property type="molecule type" value="Genomic_DNA"/>
</dbReference>
<dbReference type="InterPro" id="IPR004559">
    <property type="entry name" value="HemW-like"/>
</dbReference>
<dbReference type="RefSeq" id="WP_141422577.1">
    <property type="nucleotide sequence ID" value="NZ_VIAR01000014.1"/>
</dbReference>
<evidence type="ECO:0000313" key="4">
    <source>
        <dbReference type="EMBL" id="TQD34372.1"/>
    </source>
</evidence>
<keyword evidence="2" id="KW-0143">Chaperone</keyword>
<dbReference type="InterPro" id="IPR058240">
    <property type="entry name" value="rSAM_sf"/>
</dbReference>
<dbReference type="PROSITE" id="PS51918">
    <property type="entry name" value="RADICAL_SAM"/>
    <property type="match status" value="1"/>
</dbReference>
<dbReference type="Pfam" id="PF06969">
    <property type="entry name" value="HemN_C"/>
    <property type="match status" value="1"/>
</dbReference>
<keyword evidence="2" id="KW-0949">S-adenosyl-L-methionine</keyword>
<dbReference type="GO" id="GO:0046872">
    <property type="term" value="F:metal ion binding"/>
    <property type="evidence" value="ECO:0007669"/>
    <property type="project" value="UniProtKB-UniRule"/>
</dbReference>
<name>A0A507ZKY2_9FLAO</name>
<reference evidence="4 5" key="1">
    <citation type="submission" date="2019-06" db="EMBL/GenBank/DDBJ databases">
        <title>Flavibacter putida gen. nov., sp. nov., a novel marine bacterium of the family Flavobacteriaceae isolated from coastal seawater.</title>
        <authorList>
            <person name="Feng X."/>
        </authorList>
    </citation>
    <scope>NUCLEOTIDE SEQUENCE [LARGE SCALE GENOMIC DNA]</scope>
    <source>
        <strain evidence="4 5">PLHSN227</strain>
    </source>
</reference>
<dbReference type="SFLD" id="SFLDG01065">
    <property type="entry name" value="anaerobic_coproporphyrinogen-I"/>
    <property type="match status" value="1"/>
</dbReference>
<keyword evidence="2" id="KW-0411">Iron-sulfur</keyword>
<dbReference type="OrthoDB" id="9808022at2"/>
<evidence type="ECO:0000256" key="2">
    <source>
        <dbReference type="RuleBase" id="RU364116"/>
    </source>
</evidence>
<dbReference type="GO" id="GO:0006779">
    <property type="term" value="P:porphyrin-containing compound biosynthetic process"/>
    <property type="evidence" value="ECO:0007669"/>
    <property type="project" value="InterPro"/>
</dbReference>
<dbReference type="PANTHER" id="PTHR13932">
    <property type="entry name" value="COPROPORPHYRINIGEN III OXIDASE"/>
    <property type="match status" value="1"/>
</dbReference>
<evidence type="ECO:0000313" key="5">
    <source>
        <dbReference type="Proteomes" id="UP000317169"/>
    </source>
</evidence>
<dbReference type="SUPFAM" id="SSF102114">
    <property type="entry name" value="Radical SAM enzymes"/>
    <property type="match status" value="1"/>
</dbReference>
<dbReference type="GO" id="GO:0005737">
    <property type="term" value="C:cytoplasm"/>
    <property type="evidence" value="ECO:0007669"/>
    <property type="project" value="UniProtKB-SubCell"/>
</dbReference>
<dbReference type="PANTHER" id="PTHR13932:SF5">
    <property type="entry name" value="RADICAL S-ADENOSYL METHIONINE DOMAIN-CONTAINING PROTEIN 1, MITOCHONDRIAL"/>
    <property type="match status" value="1"/>
</dbReference>
<dbReference type="InterPro" id="IPR034505">
    <property type="entry name" value="Coproporphyrinogen-III_oxidase"/>
</dbReference>
<comment type="function">
    <text evidence="2">Probably acts as a heme chaperone, transferring heme to an unknown acceptor. Binds one molecule of heme per monomer, possibly covalently. Binds 1 [4Fe-4S] cluster. The cluster is coordinated with 3 cysteines and an exchangeable S-adenosyl-L-methionine.</text>
</comment>
<dbReference type="Gene3D" id="3.80.30.20">
    <property type="entry name" value="tm_1862 like domain"/>
    <property type="match status" value="1"/>
</dbReference>
<dbReference type="SFLD" id="SFLDF00562">
    <property type="entry name" value="HemN-like__clustered_with_heat"/>
    <property type="match status" value="1"/>
</dbReference>
<evidence type="ECO:0000259" key="3">
    <source>
        <dbReference type="PROSITE" id="PS51918"/>
    </source>
</evidence>
<keyword evidence="5" id="KW-1185">Reference proteome</keyword>
<dbReference type="SMART" id="SM00729">
    <property type="entry name" value="Elp3"/>
    <property type="match status" value="1"/>
</dbReference>
<dbReference type="SFLD" id="SFLDG01082">
    <property type="entry name" value="B12-binding_domain_containing"/>
    <property type="match status" value="1"/>
</dbReference>
<keyword evidence="2" id="KW-0004">4Fe-4S</keyword>
<feature type="domain" description="Radical SAM core" evidence="3">
    <location>
        <begin position="1"/>
        <end position="229"/>
    </location>
</feature>
<gene>
    <name evidence="4" type="primary">hemW</name>
    <name evidence="4" type="ORF">FKR84_12085</name>
</gene>
<sequence>MAGIYIHIPFCKQACHYCDFHFSTSLKKKIPLINALRKELGLRKNELQESIETIYFGGGTPSLLSAEEIKLLLDSVAENYTIAPNPEITLEANPDDLSEEVLEKLAQTNINRLSIGVQSFFERDLQLMNRAHNAKEATKCIELANKYFDNVSIDLIYGIPGLNNKQWQENLDTALALNVPHISSYALTVEPNTALKIFIEKGKVKPIDEDQAKEQFDILVETLTANGFINYEFSNFGKPGFFSQNNTAYWLGKPYLGIGPSAHSFNKNTRSWNVANNTKYIKAIEQDALPAQKEVLSITDSYNEYIMTRLRTMWGISKKEIKREFGLIYLEHFEREAKQFFEKGMLQKQEEKITIAPKAKFLSDGIAADLFYLD</sequence>
<organism evidence="4 5">
    <name type="scientific">Haloflavibacter putidus</name>
    <dbReference type="NCBI Taxonomy" id="2576776"/>
    <lineage>
        <taxon>Bacteria</taxon>
        <taxon>Pseudomonadati</taxon>
        <taxon>Bacteroidota</taxon>
        <taxon>Flavobacteriia</taxon>
        <taxon>Flavobacteriales</taxon>
        <taxon>Flavobacteriaceae</taxon>
        <taxon>Haloflavibacter</taxon>
    </lineage>
</organism>
<accession>A0A507ZKY2</accession>
<dbReference type="AlphaFoldDB" id="A0A507ZKY2"/>
<keyword evidence="2" id="KW-0349">Heme</keyword>
<dbReference type="InterPro" id="IPR023404">
    <property type="entry name" value="rSAM_horseshoe"/>
</dbReference>
<protein>
    <recommendedName>
        <fullName evidence="2">Heme chaperone HemW</fullName>
    </recommendedName>
</protein>
<dbReference type="Pfam" id="PF04055">
    <property type="entry name" value="Radical_SAM"/>
    <property type="match status" value="1"/>
</dbReference>
<dbReference type="InterPro" id="IPR006638">
    <property type="entry name" value="Elp3/MiaA/NifB-like_rSAM"/>
</dbReference>
<dbReference type="SFLD" id="SFLDS00029">
    <property type="entry name" value="Radical_SAM"/>
    <property type="match status" value="1"/>
</dbReference>
<dbReference type="GO" id="GO:0051539">
    <property type="term" value="F:4 iron, 4 sulfur cluster binding"/>
    <property type="evidence" value="ECO:0007669"/>
    <property type="project" value="UniProtKB-UniRule"/>
</dbReference>
<dbReference type="GO" id="GO:0004109">
    <property type="term" value="F:coproporphyrinogen oxidase activity"/>
    <property type="evidence" value="ECO:0007669"/>
    <property type="project" value="InterPro"/>
</dbReference>
<dbReference type="InterPro" id="IPR007197">
    <property type="entry name" value="rSAM"/>
</dbReference>
<keyword evidence="2" id="KW-0408">Iron</keyword>
<comment type="subcellular location">
    <subcellularLocation>
        <location evidence="2">Cytoplasm</location>
    </subcellularLocation>
</comment>
<dbReference type="CDD" id="cd01335">
    <property type="entry name" value="Radical_SAM"/>
    <property type="match status" value="1"/>
</dbReference>
<dbReference type="Proteomes" id="UP000317169">
    <property type="component" value="Unassembled WGS sequence"/>
</dbReference>
<proteinExistence type="inferred from homology"/>
<keyword evidence="2" id="KW-0479">Metal-binding</keyword>
<dbReference type="SFLD" id="SFLDF00288">
    <property type="entry name" value="HemN-like__clustered_with_nucl"/>
    <property type="match status" value="1"/>
</dbReference>
<keyword evidence="2" id="KW-0963">Cytoplasm</keyword>
<comment type="similarity">
    <text evidence="1">Belongs to the anaerobic coproporphyrinogen-III oxidase family. HemW subfamily.</text>
</comment>
<comment type="caution">
    <text evidence="4">The sequence shown here is derived from an EMBL/GenBank/DDBJ whole genome shotgun (WGS) entry which is preliminary data.</text>
</comment>
<dbReference type="NCBIfam" id="TIGR00539">
    <property type="entry name" value="hemN_rel"/>
    <property type="match status" value="1"/>
</dbReference>